<feature type="region of interest" description="Disordered" evidence="1">
    <location>
        <begin position="127"/>
        <end position="169"/>
    </location>
</feature>
<dbReference type="Proteomes" id="UP000789342">
    <property type="component" value="Unassembled WGS sequence"/>
</dbReference>
<protein>
    <submittedName>
        <fullName evidence="2">9512_t:CDS:1</fullName>
    </submittedName>
</protein>
<proteinExistence type="predicted"/>
<comment type="caution">
    <text evidence="2">The sequence shown here is derived from an EMBL/GenBank/DDBJ whole genome shotgun (WGS) entry which is preliminary data.</text>
</comment>
<feature type="compositionally biased region" description="Basic and acidic residues" evidence="1">
    <location>
        <begin position="127"/>
        <end position="137"/>
    </location>
</feature>
<organism evidence="2 3">
    <name type="scientific">Acaulospora morrowiae</name>
    <dbReference type="NCBI Taxonomy" id="94023"/>
    <lineage>
        <taxon>Eukaryota</taxon>
        <taxon>Fungi</taxon>
        <taxon>Fungi incertae sedis</taxon>
        <taxon>Mucoromycota</taxon>
        <taxon>Glomeromycotina</taxon>
        <taxon>Glomeromycetes</taxon>
        <taxon>Diversisporales</taxon>
        <taxon>Acaulosporaceae</taxon>
        <taxon>Acaulospora</taxon>
    </lineage>
</organism>
<accession>A0A9N9BZN4</accession>
<sequence length="169" mass="19829">MRNDLVPRPPQRLGYDEEDEVSFFFFLSPPWLIKTTQYAITIVWNLSHHVSSQIRREAWTFRWLADYAEFEKLVVSIHCYARSKFSSPVTVIDPFLDNGFGSEAPNSNFTMDVYLSDSTCRQWKSEHNMHTERRDPYGTKQTPPLDHNLTRPNAKKDANNNNTNSQKRE</sequence>
<dbReference type="EMBL" id="CAJVPV010004920">
    <property type="protein sequence ID" value="CAG8581467.1"/>
    <property type="molecule type" value="Genomic_DNA"/>
</dbReference>
<evidence type="ECO:0000313" key="2">
    <source>
        <dbReference type="EMBL" id="CAG8581467.1"/>
    </source>
</evidence>
<feature type="compositionally biased region" description="Low complexity" evidence="1">
    <location>
        <begin position="159"/>
        <end position="169"/>
    </location>
</feature>
<evidence type="ECO:0000313" key="3">
    <source>
        <dbReference type="Proteomes" id="UP000789342"/>
    </source>
</evidence>
<dbReference type="AlphaFoldDB" id="A0A9N9BZN4"/>
<name>A0A9N9BZN4_9GLOM</name>
<gene>
    <name evidence="2" type="ORF">AMORRO_LOCUS6929</name>
</gene>
<evidence type="ECO:0000256" key="1">
    <source>
        <dbReference type="SAM" id="MobiDB-lite"/>
    </source>
</evidence>
<keyword evidence="3" id="KW-1185">Reference proteome</keyword>
<reference evidence="2" key="1">
    <citation type="submission" date="2021-06" db="EMBL/GenBank/DDBJ databases">
        <authorList>
            <person name="Kallberg Y."/>
            <person name="Tangrot J."/>
            <person name="Rosling A."/>
        </authorList>
    </citation>
    <scope>NUCLEOTIDE SEQUENCE</scope>
    <source>
        <strain evidence="2">CL551</strain>
    </source>
</reference>